<dbReference type="Proteomes" id="UP000634136">
    <property type="component" value="Unassembled WGS sequence"/>
</dbReference>
<name>A0A834SLU4_9FABA</name>
<evidence type="ECO:0000313" key="2">
    <source>
        <dbReference type="Proteomes" id="UP000634136"/>
    </source>
</evidence>
<dbReference type="AlphaFoldDB" id="A0A834SLU4"/>
<dbReference type="EMBL" id="JAAIUW010000013">
    <property type="protein sequence ID" value="KAF7804705.1"/>
    <property type="molecule type" value="Genomic_DNA"/>
</dbReference>
<evidence type="ECO:0000313" key="1">
    <source>
        <dbReference type="EMBL" id="KAF7804705.1"/>
    </source>
</evidence>
<proteinExistence type="predicted"/>
<keyword evidence="2" id="KW-1185">Reference proteome</keyword>
<comment type="caution">
    <text evidence="1">The sequence shown here is derived from an EMBL/GenBank/DDBJ whole genome shotgun (WGS) entry which is preliminary data.</text>
</comment>
<gene>
    <name evidence="1" type="ORF">G2W53_043816</name>
</gene>
<sequence>MRQHFEMLNPQWEAAGACYARLAPSSKQIGEL</sequence>
<organism evidence="1 2">
    <name type="scientific">Senna tora</name>
    <dbReference type="NCBI Taxonomy" id="362788"/>
    <lineage>
        <taxon>Eukaryota</taxon>
        <taxon>Viridiplantae</taxon>
        <taxon>Streptophyta</taxon>
        <taxon>Embryophyta</taxon>
        <taxon>Tracheophyta</taxon>
        <taxon>Spermatophyta</taxon>
        <taxon>Magnoliopsida</taxon>
        <taxon>eudicotyledons</taxon>
        <taxon>Gunneridae</taxon>
        <taxon>Pentapetalae</taxon>
        <taxon>rosids</taxon>
        <taxon>fabids</taxon>
        <taxon>Fabales</taxon>
        <taxon>Fabaceae</taxon>
        <taxon>Caesalpinioideae</taxon>
        <taxon>Cassia clade</taxon>
        <taxon>Senna</taxon>
    </lineage>
</organism>
<reference evidence="1" key="1">
    <citation type="submission" date="2020-09" db="EMBL/GenBank/DDBJ databases">
        <title>Genome-Enabled Discovery of Anthraquinone Biosynthesis in Senna tora.</title>
        <authorList>
            <person name="Kang S.-H."/>
            <person name="Pandey R.P."/>
            <person name="Lee C.-M."/>
            <person name="Sim J.-S."/>
            <person name="Jeong J.-T."/>
            <person name="Choi B.-S."/>
            <person name="Jung M."/>
            <person name="Ginzburg D."/>
            <person name="Zhao K."/>
            <person name="Won S.Y."/>
            <person name="Oh T.-J."/>
            <person name="Yu Y."/>
            <person name="Kim N.-H."/>
            <person name="Lee O.R."/>
            <person name="Lee T.-H."/>
            <person name="Bashyal P."/>
            <person name="Kim T.-S."/>
            <person name="Lee W.-H."/>
            <person name="Kawkins C."/>
            <person name="Kim C.-K."/>
            <person name="Kim J.S."/>
            <person name="Ahn B.O."/>
            <person name="Rhee S.Y."/>
            <person name="Sohng J.K."/>
        </authorList>
    </citation>
    <scope>NUCLEOTIDE SEQUENCE</scope>
    <source>
        <tissue evidence="1">Leaf</tissue>
    </source>
</reference>
<accession>A0A834SLU4</accession>
<protein>
    <submittedName>
        <fullName evidence="1">Uncharacterized protein</fullName>
    </submittedName>
</protein>